<evidence type="ECO:0000256" key="2">
    <source>
        <dbReference type="SAM" id="Phobius"/>
    </source>
</evidence>
<dbReference type="EMBL" id="MU151482">
    <property type="protein sequence ID" value="KAF9443380.1"/>
    <property type="molecule type" value="Genomic_DNA"/>
</dbReference>
<sequence>NNYSTPQSLLFGNFMFKKRYRAEGAVTSIICGIITGIFMISFAGAAFVVIIYQPLGSQDALGIQEFSDTDGYLLSQDFEDHGLSISATVSNGTYDPKSILGALQVSTYLKDEGISSVSRFSQGVLKSLTETSISCTGAAPPPGAFQIGTDNGINFQCPDIDYSTVLLGVNFEVLITINFTQLSPGPAGSHALTSSNLEVKNAVHIAVSIGEPLETVLQYSPFFSLWPDLHLRGALSFSNMFMVNNIGKEVEQHSVLGGFSVLGGLWTASSGVFTMIFGTSILLVVFGIKPLSIYGLIHTFSWGQVSLADGQALSSAEQHHTVAILREHLMDIGDTKMNGAESPDGIREADGVRDSLIPGRRTDDVEMSFRH</sequence>
<feature type="compositionally biased region" description="Basic and acidic residues" evidence="1">
    <location>
        <begin position="360"/>
        <end position="371"/>
    </location>
</feature>
<evidence type="ECO:0000256" key="1">
    <source>
        <dbReference type="SAM" id="MobiDB-lite"/>
    </source>
</evidence>
<protein>
    <submittedName>
        <fullName evidence="3">Uncharacterized protein</fullName>
    </submittedName>
</protein>
<gene>
    <name evidence="3" type="ORF">P691DRAFT_788141</name>
</gene>
<keyword evidence="2" id="KW-1133">Transmembrane helix</keyword>
<evidence type="ECO:0000313" key="4">
    <source>
        <dbReference type="Proteomes" id="UP000807342"/>
    </source>
</evidence>
<dbReference type="OrthoDB" id="3227921at2759"/>
<reference evidence="3" key="1">
    <citation type="submission" date="2020-11" db="EMBL/GenBank/DDBJ databases">
        <authorList>
            <consortium name="DOE Joint Genome Institute"/>
            <person name="Ahrendt S."/>
            <person name="Riley R."/>
            <person name="Andreopoulos W."/>
            <person name="Labutti K."/>
            <person name="Pangilinan J."/>
            <person name="Ruiz-Duenas F.J."/>
            <person name="Barrasa J.M."/>
            <person name="Sanchez-Garcia M."/>
            <person name="Camarero S."/>
            <person name="Miyauchi S."/>
            <person name="Serrano A."/>
            <person name="Linde D."/>
            <person name="Babiker R."/>
            <person name="Drula E."/>
            <person name="Ayuso-Fernandez I."/>
            <person name="Pacheco R."/>
            <person name="Padilla G."/>
            <person name="Ferreira P."/>
            <person name="Barriuso J."/>
            <person name="Kellner H."/>
            <person name="Castanera R."/>
            <person name="Alfaro M."/>
            <person name="Ramirez L."/>
            <person name="Pisabarro A.G."/>
            <person name="Kuo A."/>
            <person name="Tritt A."/>
            <person name="Lipzen A."/>
            <person name="He G."/>
            <person name="Yan M."/>
            <person name="Ng V."/>
            <person name="Cullen D."/>
            <person name="Martin F."/>
            <person name="Rosso M.-N."/>
            <person name="Henrissat B."/>
            <person name="Hibbett D."/>
            <person name="Martinez A.T."/>
            <person name="Grigoriev I.V."/>
        </authorList>
    </citation>
    <scope>NUCLEOTIDE SEQUENCE</scope>
    <source>
        <strain evidence="3">MF-IS2</strain>
    </source>
</reference>
<accession>A0A9P6BZB3</accession>
<keyword evidence="4" id="KW-1185">Reference proteome</keyword>
<proteinExistence type="predicted"/>
<feature type="transmembrane region" description="Helical" evidence="2">
    <location>
        <begin position="265"/>
        <end position="288"/>
    </location>
</feature>
<organism evidence="3 4">
    <name type="scientific">Macrolepiota fuliginosa MF-IS2</name>
    <dbReference type="NCBI Taxonomy" id="1400762"/>
    <lineage>
        <taxon>Eukaryota</taxon>
        <taxon>Fungi</taxon>
        <taxon>Dikarya</taxon>
        <taxon>Basidiomycota</taxon>
        <taxon>Agaricomycotina</taxon>
        <taxon>Agaricomycetes</taxon>
        <taxon>Agaricomycetidae</taxon>
        <taxon>Agaricales</taxon>
        <taxon>Agaricineae</taxon>
        <taxon>Agaricaceae</taxon>
        <taxon>Macrolepiota</taxon>
    </lineage>
</organism>
<feature type="transmembrane region" description="Helical" evidence="2">
    <location>
        <begin position="25"/>
        <end position="52"/>
    </location>
</feature>
<comment type="caution">
    <text evidence="3">The sequence shown here is derived from an EMBL/GenBank/DDBJ whole genome shotgun (WGS) entry which is preliminary data.</text>
</comment>
<feature type="non-terminal residue" evidence="3">
    <location>
        <position position="1"/>
    </location>
</feature>
<feature type="compositionally biased region" description="Basic and acidic residues" evidence="1">
    <location>
        <begin position="344"/>
        <end position="353"/>
    </location>
</feature>
<keyword evidence="2" id="KW-0472">Membrane</keyword>
<feature type="region of interest" description="Disordered" evidence="1">
    <location>
        <begin position="340"/>
        <end position="371"/>
    </location>
</feature>
<dbReference type="AlphaFoldDB" id="A0A9P6BZB3"/>
<name>A0A9P6BZB3_9AGAR</name>
<evidence type="ECO:0000313" key="3">
    <source>
        <dbReference type="EMBL" id="KAF9443380.1"/>
    </source>
</evidence>
<keyword evidence="2" id="KW-0812">Transmembrane</keyword>
<dbReference type="Proteomes" id="UP000807342">
    <property type="component" value="Unassembled WGS sequence"/>
</dbReference>